<name>A0A8X6TV88_NEPPI</name>
<evidence type="ECO:0000313" key="1">
    <source>
        <dbReference type="EMBL" id="GFT49935.1"/>
    </source>
</evidence>
<protein>
    <submittedName>
        <fullName evidence="1">Fatty acid synthase</fullName>
    </submittedName>
</protein>
<dbReference type="Proteomes" id="UP000887013">
    <property type="component" value="Unassembled WGS sequence"/>
</dbReference>
<keyword evidence="2" id="KW-1185">Reference proteome</keyword>
<comment type="caution">
    <text evidence="1">The sequence shown here is derived from an EMBL/GenBank/DDBJ whole genome shotgun (WGS) entry which is preliminary data.</text>
</comment>
<dbReference type="SUPFAM" id="SSF53474">
    <property type="entry name" value="alpha/beta-Hydrolases"/>
    <property type="match status" value="1"/>
</dbReference>
<proteinExistence type="predicted"/>
<dbReference type="InterPro" id="IPR029058">
    <property type="entry name" value="AB_hydrolase_fold"/>
</dbReference>
<evidence type="ECO:0000313" key="2">
    <source>
        <dbReference type="Proteomes" id="UP000887013"/>
    </source>
</evidence>
<dbReference type="OrthoDB" id="6457068at2759"/>
<dbReference type="Gene3D" id="3.40.50.1820">
    <property type="entry name" value="alpha/beta hydrolase"/>
    <property type="match status" value="1"/>
</dbReference>
<reference evidence="1" key="1">
    <citation type="submission" date="2020-08" db="EMBL/GenBank/DDBJ databases">
        <title>Multicomponent nature underlies the extraordinary mechanical properties of spider dragline silk.</title>
        <authorList>
            <person name="Kono N."/>
            <person name="Nakamura H."/>
            <person name="Mori M."/>
            <person name="Yoshida Y."/>
            <person name="Ohtoshi R."/>
            <person name="Malay A.D."/>
            <person name="Moran D.A.P."/>
            <person name="Tomita M."/>
            <person name="Numata K."/>
            <person name="Arakawa K."/>
        </authorList>
    </citation>
    <scope>NUCLEOTIDE SEQUENCE</scope>
</reference>
<dbReference type="EMBL" id="BMAW01111831">
    <property type="protein sequence ID" value="GFT49935.1"/>
    <property type="molecule type" value="Genomic_DNA"/>
</dbReference>
<gene>
    <name evidence="1" type="primary">Fasn_29</name>
    <name evidence="1" type="ORF">NPIL_351021</name>
</gene>
<dbReference type="AlphaFoldDB" id="A0A8X6TV88"/>
<sequence>IKEELIGLVSATDRIKYAVHKLEPHYRNLTPEELQVAFDLFCKKIKMTVKYTPNGKFRRDITLIRSTDSTAITGNISETYGLEKDCEGHIIVHTVKGTHQNFIQGEGAKKVAELINDIFSE</sequence>
<organism evidence="1 2">
    <name type="scientific">Nephila pilipes</name>
    <name type="common">Giant wood spider</name>
    <name type="synonym">Nephila maculata</name>
    <dbReference type="NCBI Taxonomy" id="299642"/>
    <lineage>
        <taxon>Eukaryota</taxon>
        <taxon>Metazoa</taxon>
        <taxon>Ecdysozoa</taxon>
        <taxon>Arthropoda</taxon>
        <taxon>Chelicerata</taxon>
        <taxon>Arachnida</taxon>
        <taxon>Araneae</taxon>
        <taxon>Araneomorphae</taxon>
        <taxon>Entelegynae</taxon>
        <taxon>Araneoidea</taxon>
        <taxon>Nephilidae</taxon>
        <taxon>Nephila</taxon>
    </lineage>
</organism>
<accession>A0A8X6TV88</accession>
<feature type="non-terminal residue" evidence="1">
    <location>
        <position position="1"/>
    </location>
</feature>